<dbReference type="VEuPathDB" id="VectorBase:LLOJ009072"/>
<keyword evidence="6" id="KW-0804">Transcription</keyword>
<keyword evidence="3" id="KW-0677">Repeat</keyword>
<dbReference type="InterPro" id="IPR013087">
    <property type="entry name" value="Znf_C2H2_type"/>
</dbReference>
<keyword evidence="4" id="KW-0862">Zinc</keyword>
<name>A0A1B0EX77_LUTLO</name>
<keyword evidence="7" id="KW-0539">Nucleus</keyword>
<dbReference type="VEuPathDB" id="VectorBase:LLONM1_007560"/>
<evidence type="ECO:0000256" key="8">
    <source>
        <dbReference type="PROSITE-ProRule" id="PRU00042"/>
    </source>
</evidence>
<dbReference type="GO" id="GO:0005654">
    <property type="term" value="C:nucleoplasm"/>
    <property type="evidence" value="ECO:0007669"/>
    <property type="project" value="TreeGrafter"/>
</dbReference>
<feature type="domain" description="C2H2-type" evidence="9">
    <location>
        <begin position="306"/>
        <end position="329"/>
    </location>
</feature>
<keyword evidence="2" id="KW-0479">Metal-binding</keyword>
<feature type="domain" description="C2H2-type" evidence="9">
    <location>
        <begin position="396"/>
        <end position="424"/>
    </location>
</feature>
<dbReference type="Proteomes" id="UP000092461">
    <property type="component" value="Unassembled WGS sequence"/>
</dbReference>
<feature type="domain" description="C2H2-type" evidence="9">
    <location>
        <begin position="214"/>
        <end position="239"/>
    </location>
</feature>
<evidence type="ECO:0000256" key="2">
    <source>
        <dbReference type="ARBA" id="ARBA00022723"/>
    </source>
</evidence>
<reference evidence="10" key="1">
    <citation type="submission" date="2020-05" db="UniProtKB">
        <authorList>
            <consortium name="EnsemblMetazoa"/>
        </authorList>
    </citation>
    <scope>IDENTIFICATION</scope>
    <source>
        <strain evidence="10">Jacobina</strain>
    </source>
</reference>
<dbReference type="GO" id="GO:0001227">
    <property type="term" value="F:DNA-binding transcription repressor activity, RNA polymerase II-specific"/>
    <property type="evidence" value="ECO:0007669"/>
    <property type="project" value="TreeGrafter"/>
</dbReference>
<dbReference type="PANTHER" id="PTHR24399">
    <property type="entry name" value="ZINC FINGER AND BTB DOMAIN-CONTAINING"/>
    <property type="match status" value="1"/>
</dbReference>
<dbReference type="SUPFAM" id="SSF57667">
    <property type="entry name" value="beta-beta-alpha zinc fingers"/>
    <property type="match status" value="6"/>
</dbReference>
<evidence type="ECO:0000256" key="1">
    <source>
        <dbReference type="ARBA" id="ARBA00004123"/>
    </source>
</evidence>
<proteinExistence type="predicted"/>
<organism evidence="10 11">
    <name type="scientific">Lutzomyia longipalpis</name>
    <name type="common">Sand fly</name>
    <dbReference type="NCBI Taxonomy" id="7200"/>
    <lineage>
        <taxon>Eukaryota</taxon>
        <taxon>Metazoa</taxon>
        <taxon>Ecdysozoa</taxon>
        <taxon>Arthropoda</taxon>
        <taxon>Hexapoda</taxon>
        <taxon>Insecta</taxon>
        <taxon>Pterygota</taxon>
        <taxon>Neoptera</taxon>
        <taxon>Endopterygota</taxon>
        <taxon>Diptera</taxon>
        <taxon>Nematocera</taxon>
        <taxon>Psychodoidea</taxon>
        <taxon>Psychodidae</taxon>
        <taxon>Lutzomyia</taxon>
        <taxon>Lutzomyia</taxon>
    </lineage>
</organism>
<dbReference type="GO" id="GO:0000978">
    <property type="term" value="F:RNA polymerase II cis-regulatory region sequence-specific DNA binding"/>
    <property type="evidence" value="ECO:0007669"/>
    <property type="project" value="TreeGrafter"/>
</dbReference>
<evidence type="ECO:0000256" key="6">
    <source>
        <dbReference type="ARBA" id="ARBA00023163"/>
    </source>
</evidence>
<sequence>MDTAIEDVKIFCVDGILTDYCTAKDGDEGKKPQKLTLRIPVKKNKKAAEEKKFKTTKEFLSAYLKPGDTKCSLCGKEYKWKASLKRHVLTHSNIKEFECPKCPRAFVDNDRLKQHMQVHFQEKHKCKICGHFFKNRAYLRTHQKRHTDHMKYKCYMCGQRFVNYETIKLHIIYMHYRKKFSKQPNITCDKCGETVPRTEYKRHNNTHNIKIQPRDCFYCGKTLSSYASLKRHSQTYHNGLPVDTKLDPIVCPACKKSFESLEILKDHYDENHALKNFECDACGSGFDIKEEFREHIHINHVDEGVHPCFDCGKLFDSRGNMLRHRAKAHIDYSYVCYLCTKRKAFSTEFYFSRHVETVHKPFQTKDKAEKKGKKKSFESLEILKDHYDENHALKNFECDACGSGFDIKEEFREHIHINHVDEGVHPCFDCGKLFDSRGNMLRHRAKAHIDYSYVCYLCTKRKAFSTEFYFSRHVETVHKPFQTKDKAEKKGKKVKK</sequence>
<dbReference type="InterPro" id="IPR036236">
    <property type="entry name" value="Znf_C2H2_sf"/>
</dbReference>
<feature type="domain" description="C2H2-type" evidence="9">
    <location>
        <begin position="124"/>
        <end position="151"/>
    </location>
</feature>
<dbReference type="Gene3D" id="3.30.160.60">
    <property type="entry name" value="Classic Zinc Finger"/>
    <property type="match status" value="8"/>
</dbReference>
<keyword evidence="5" id="KW-0805">Transcription regulation</keyword>
<evidence type="ECO:0000313" key="10">
    <source>
        <dbReference type="EnsemblMetazoa" id="LLOJ009072-PA"/>
    </source>
</evidence>
<evidence type="ECO:0000256" key="4">
    <source>
        <dbReference type="ARBA" id="ARBA00022833"/>
    </source>
</evidence>
<evidence type="ECO:0000256" key="3">
    <source>
        <dbReference type="ARBA" id="ARBA00022737"/>
    </source>
</evidence>
<protein>
    <recommendedName>
        <fullName evidence="9">C2H2-type domain-containing protein</fullName>
    </recommendedName>
</protein>
<dbReference type="PANTHER" id="PTHR24399:SF70">
    <property type="entry name" value="C2H2-TYPE DOMAIN-CONTAINING PROTEIN"/>
    <property type="match status" value="1"/>
</dbReference>
<keyword evidence="8" id="KW-0863">Zinc-finger</keyword>
<evidence type="ECO:0000259" key="9">
    <source>
        <dbReference type="PROSITE" id="PS50157"/>
    </source>
</evidence>
<dbReference type="EMBL" id="AJWK01030978">
    <property type="status" value="NOT_ANNOTATED_CDS"/>
    <property type="molecule type" value="Genomic_DNA"/>
</dbReference>
<evidence type="ECO:0000256" key="5">
    <source>
        <dbReference type="ARBA" id="ARBA00023015"/>
    </source>
</evidence>
<evidence type="ECO:0000313" key="11">
    <source>
        <dbReference type="Proteomes" id="UP000092461"/>
    </source>
</evidence>
<feature type="domain" description="C2H2-type" evidence="9">
    <location>
        <begin position="425"/>
        <end position="448"/>
    </location>
</feature>
<dbReference type="GO" id="GO:0008270">
    <property type="term" value="F:zinc ion binding"/>
    <property type="evidence" value="ECO:0007669"/>
    <property type="project" value="UniProtKB-KW"/>
</dbReference>
<comment type="subcellular location">
    <subcellularLocation>
        <location evidence="1">Nucleus</location>
    </subcellularLocation>
</comment>
<keyword evidence="11" id="KW-1185">Reference proteome</keyword>
<evidence type="ECO:0000256" key="7">
    <source>
        <dbReference type="ARBA" id="ARBA00023242"/>
    </source>
</evidence>
<dbReference type="SMART" id="SM00355">
    <property type="entry name" value="ZnF_C2H2"/>
    <property type="match status" value="13"/>
</dbReference>
<dbReference type="PROSITE" id="PS00028">
    <property type="entry name" value="ZINC_FINGER_C2H2_1"/>
    <property type="match status" value="10"/>
</dbReference>
<dbReference type="EMBL" id="AJWK01030977">
    <property type="status" value="NOT_ANNOTATED_CDS"/>
    <property type="molecule type" value="Genomic_DNA"/>
</dbReference>
<accession>A0A1B0EX77</accession>
<feature type="domain" description="C2H2-type" evidence="9">
    <location>
        <begin position="69"/>
        <end position="96"/>
    </location>
</feature>
<dbReference type="Pfam" id="PF00096">
    <property type="entry name" value="zf-C2H2"/>
    <property type="match status" value="5"/>
</dbReference>
<dbReference type="PROSITE" id="PS50157">
    <property type="entry name" value="ZINC_FINGER_C2H2_2"/>
    <property type="match status" value="9"/>
</dbReference>
<dbReference type="EMBL" id="AJWK01030979">
    <property type="status" value="NOT_ANNOTATED_CDS"/>
    <property type="molecule type" value="Genomic_DNA"/>
</dbReference>
<feature type="domain" description="C2H2-type" evidence="9">
    <location>
        <begin position="97"/>
        <end position="124"/>
    </location>
</feature>
<dbReference type="AlphaFoldDB" id="A0A1B0EX77"/>
<dbReference type="EnsemblMetazoa" id="LLOJ009072-RA">
    <property type="protein sequence ID" value="LLOJ009072-PA"/>
    <property type="gene ID" value="LLOJ009072"/>
</dbReference>
<feature type="domain" description="C2H2-type" evidence="9">
    <location>
        <begin position="152"/>
        <end position="180"/>
    </location>
</feature>
<feature type="domain" description="C2H2-type" evidence="9">
    <location>
        <begin position="277"/>
        <end position="305"/>
    </location>
</feature>